<evidence type="ECO:0000313" key="2">
    <source>
        <dbReference type="Proteomes" id="UP001207654"/>
    </source>
</evidence>
<comment type="caution">
    <text evidence="1">The sequence shown here is derived from an EMBL/GenBank/DDBJ whole genome shotgun (WGS) entry which is preliminary data.</text>
</comment>
<protein>
    <submittedName>
        <fullName evidence="1">Uncharacterized protein</fullName>
    </submittedName>
</protein>
<name>A0ABT4A3W9_9BACT</name>
<dbReference type="RefSeq" id="WP_267534875.1">
    <property type="nucleotide sequence ID" value="NZ_JAPNKA010000001.1"/>
</dbReference>
<gene>
    <name evidence="1" type="ORF">OV287_15930</name>
</gene>
<keyword evidence="2" id="KW-1185">Reference proteome</keyword>
<sequence length="89" mass="9919">MTADAANGFAPVAHLHNHPFMFDRKPGDRMYTTEDSVNEIGGALAPSLTDVHAYRNMREGFGLKGAWLTNGLDSIRYTSEDFDRLSAWD</sequence>
<dbReference type="Proteomes" id="UP001207654">
    <property type="component" value="Unassembled WGS sequence"/>
</dbReference>
<evidence type="ECO:0000313" key="1">
    <source>
        <dbReference type="EMBL" id="MCY1075964.1"/>
    </source>
</evidence>
<reference evidence="1 2" key="1">
    <citation type="submission" date="2022-11" db="EMBL/GenBank/DDBJ databases">
        <title>Minimal conservation of predation-associated metabolite biosynthetic gene clusters underscores biosynthetic potential of Myxococcota including descriptions for ten novel species: Archangium lansinium sp. nov., Myxococcus landrumus sp. nov., Nannocystis bai.</title>
        <authorList>
            <person name="Ahearne A."/>
            <person name="Stevens C."/>
            <person name="Phillips K."/>
        </authorList>
    </citation>
    <scope>NUCLEOTIDE SEQUENCE [LARGE SCALE GENOMIC DNA]</scope>
    <source>
        <strain evidence="1 2">MIWBW</strain>
    </source>
</reference>
<organism evidence="1 2">
    <name type="scientific">Archangium lansingense</name>
    <dbReference type="NCBI Taxonomy" id="2995310"/>
    <lineage>
        <taxon>Bacteria</taxon>
        <taxon>Pseudomonadati</taxon>
        <taxon>Myxococcota</taxon>
        <taxon>Myxococcia</taxon>
        <taxon>Myxococcales</taxon>
        <taxon>Cystobacterineae</taxon>
        <taxon>Archangiaceae</taxon>
        <taxon>Archangium</taxon>
    </lineage>
</organism>
<proteinExistence type="predicted"/>
<accession>A0ABT4A3W9</accession>
<dbReference type="EMBL" id="JAPNKA010000001">
    <property type="protein sequence ID" value="MCY1075964.1"/>
    <property type="molecule type" value="Genomic_DNA"/>
</dbReference>